<keyword evidence="13" id="KW-0645">Protease</keyword>
<comment type="similarity">
    <text evidence="1 9">Belongs to the peptidase S11 family.</text>
</comment>
<dbReference type="GO" id="GO:0071555">
    <property type="term" value="P:cell wall organization"/>
    <property type="evidence" value="ECO:0007669"/>
    <property type="project" value="UniProtKB-KW"/>
</dbReference>
<dbReference type="RefSeq" id="WP_091195014.1">
    <property type="nucleotide sequence ID" value="NZ_LT594324.1"/>
</dbReference>
<evidence type="ECO:0000256" key="3">
    <source>
        <dbReference type="ARBA" id="ARBA00022801"/>
    </source>
</evidence>
<feature type="binding site" evidence="8">
    <location>
        <position position="273"/>
    </location>
    <ligand>
        <name>substrate</name>
    </ligand>
</feature>
<evidence type="ECO:0000256" key="1">
    <source>
        <dbReference type="ARBA" id="ARBA00007164"/>
    </source>
</evidence>
<keyword evidence="3" id="KW-0378">Hydrolase</keyword>
<name>A0A1A8ZR24_9ACTN</name>
<feature type="domain" description="Peptidase S11 D-alanyl-D-alanine carboxypeptidase A N-terminal" evidence="12">
    <location>
        <begin position="100"/>
        <end position="300"/>
    </location>
</feature>
<evidence type="ECO:0000256" key="4">
    <source>
        <dbReference type="ARBA" id="ARBA00022960"/>
    </source>
</evidence>
<dbReference type="Pfam" id="PF00768">
    <property type="entry name" value="Peptidase_S11"/>
    <property type="match status" value="1"/>
</dbReference>
<evidence type="ECO:0000256" key="2">
    <source>
        <dbReference type="ARBA" id="ARBA00022729"/>
    </source>
</evidence>
<reference evidence="13 14" key="1">
    <citation type="submission" date="2016-06" db="EMBL/GenBank/DDBJ databases">
        <authorList>
            <person name="Kjaerup R.B."/>
            <person name="Dalgaard T.S."/>
            <person name="Juul-Madsen H.R."/>
        </authorList>
    </citation>
    <scope>NUCLEOTIDE SEQUENCE [LARGE SCALE GENOMIC DNA]</scope>
    <source>
        <strain evidence="13 14">DSM 45248</strain>
    </source>
</reference>
<keyword evidence="5" id="KW-0573">Peptidoglycan synthesis</keyword>
<keyword evidence="13" id="KW-0121">Carboxypeptidase</keyword>
<dbReference type="Gene3D" id="3.40.710.10">
    <property type="entry name" value="DD-peptidase/beta-lactamase superfamily"/>
    <property type="match status" value="1"/>
</dbReference>
<feature type="transmembrane region" description="Helical" evidence="11">
    <location>
        <begin position="26"/>
        <end position="47"/>
    </location>
</feature>
<dbReference type="InterPro" id="IPR018044">
    <property type="entry name" value="Peptidase_S11"/>
</dbReference>
<dbReference type="Proteomes" id="UP000198765">
    <property type="component" value="Chromosome I"/>
</dbReference>
<dbReference type="PANTHER" id="PTHR21581:SF33">
    <property type="entry name" value="D-ALANYL-D-ALANINE CARBOXYPEPTIDASE DACB"/>
    <property type="match status" value="1"/>
</dbReference>
<keyword evidence="14" id="KW-1185">Reference proteome</keyword>
<dbReference type="GO" id="GO:0009002">
    <property type="term" value="F:serine-type D-Ala-D-Ala carboxypeptidase activity"/>
    <property type="evidence" value="ECO:0007669"/>
    <property type="project" value="InterPro"/>
</dbReference>
<evidence type="ECO:0000256" key="8">
    <source>
        <dbReference type="PIRSR" id="PIRSR618044-2"/>
    </source>
</evidence>
<dbReference type="GO" id="GO:0008360">
    <property type="term" value="P:regulation of cell shape"/>
    <property type="evidence" value="ECO:0007669"/>
    <property type="project" value="UniProtKB-KW"/>
</dbReference>
<feature type="active site" description="Proton acceptor" evidence="7">
    <location>
        <position position="109"/>
    </location>
</feature>
<dbReference type="PRINTS" id="PR00725">
    <property type="entry name" value="DADACBPTASE1"/>
</dbReference>
<proteinExistence type="inferred from homology"/>
<evidence type="ECO:0000256" key="10">
    <source>
        <dbReference type="SAM" id="MobiDB-lite"/>
    </source>
</evidence>
<evidence type="ECO:0000256" key="5">
    <source>
        <dbReference type="ARBA" id="ARBA00022984"/>
    </source>
</evidence>
<sequence length="429" mass="44246">MLDAATTQVIGPVPTRPPGRRRARGPWMLISGLLTLLLAGTALFAVAPLRRPLPAPTVTRTVPASTVIPGTAPVVPWPKIGQAALSVEGVGSLGTSGGSKPVPIASVTKVMTAYVILTEHPIGRGEHGPKLTVSSAQAAAYPKEQARGESLVPVVAGAVFTERQALQALLLPSANNMARILAAWDAGSIEAFVAKMNDTAAALGMTHTHYTDPSGYDPGTVSTAVDQVILARKAMKLPAFAEIVAQKTATLPVAGTVRNYNSLVGHDGVVGIKTGSTDEAGGCLVFAAVVKVDGRKITVVGAVLGQPGANTPVQLARVFRVTRPLVRTAAGAIGVHPVVRAGDEVALVRGPLGAVTTLDAARDVTVVGWPGMRVRLDVDVPEVPARLPAEAEHGRITAAAGGIVSAGVPLRSAVELEPPSTWDRIRQHR</sequence>
<keyword evidence="11" id="KW-1133">Transmembrane helix</keyword>
<dbReference type="InterPro" id="IPR001967">
    <property type="entry name" value="Peptidase_S11_N"/>
</dbReference>
<keyword evidence="11" id="KW-0472">Membrane</keyword>
<gene>
    <name evidence="13" type="ORF">GA0070621_2583</name>
</gene>
<dbReference type="PANTHER" id="PTHR21581">
    <property type="entry name" value="D-ALANYL-D-ALANINE CARBOXYPEPTIDASE"/>
    <property type="match status" value="1"/>
</dbReference>
<evidence type="ECO:0000256" key="6">
    <source>
        <dbReference type="ARBA" id="ARBA00023316"/>
    </source>
</evidence>
<dbReference type="EMBL" id="LT594324">
    <property type="protein sequence ID" value="SBT46331.1"/>
    <property type="molecule type" value="Genomic_DNA"/>
</dbReference>
<dbReference type="PATRIC" id="fig|299146.4.peg.2676"/>
<evidence type="ECO:0000313" key="14">
    <source>
        <dbReference type="Proteomes" id="UP000198765"/>
    </source>
</evidence>
<dbReference type="GO" id="GO:0009252">
    <property type="term" value="P:peptidoglycan biosynthetic process"/>
    <property type="evidence" value="ECO:0007669"/>
    <property type="project" value="UniProtKB-KW"/>
</dbReference>
<evidence type="ECO:0000256" key="9">
    <source>
        <dbReference type="RuleBase" id="RU004016"/>
    </source>
</evidence>
<dbReference type="InterPro" id="IPR012338">
    <property type="entry name" value="Beta-lactam/transpept-like"/>
</dbReference>
<evidence type="ECO:0000313" key="13">
    <source>
        <dbReference type="EMBL" id="SBT46331.1"/>
    </source>
</evidence>
<evidence type="ECO:0000256" key="11">
    <source>
        <dbReference type="SAM" id="Phobius"/>
    </source>
</evidence>
<keyword evidence="11" id="KW-0812">Transmembrane</keyword>
<keyword evidence="6" id="KW-0961">Cell wall biogenesis/degradation</keyword>
<dbReference type="AlphaFoldDB" id="A0A1A8ZR24"/>
<organism evidence="13 14">
    <name type="scientific">Micromonospora narathiwatensis</name>
    <dbReference type="NCBI Taxonomy" id="299146"/>
    <lineage>
        <taxon>Bacteria</taxon>
        <taxon>Bacillati</taxon>
        <taxon>Actinomycetota</taxon>
        <taxon>Actinomycetes</taxon>
        <taxon>Micromonosporales</taxon>
        <taxon>Micromonosporaceae</taxon>
        <taxon>Micromonospora</taxon>
    </lineage>
</organism>
<feature type="active site" description="Acyl-ester intermediate" evidence="7">
    <location>
        <position position="106"/>
    </location>
</feature>
<keyword evidence="4" id="KW-0133">Cell shape</keyword>
<protein>
    <submittedName>
        <fullName evidence="13">D-alanyl-D-alanine carboxypeptidase (Penicillin-binding protein 5/6)</fullName>
    </submittedName>
</protein>
<feature type="active site" evidence="7">
    <location>
        <position position="173"/>
    </location>
</feature>
<evidence type="ECO:0000259" key="12">
    <source>
        <dbReference type="Pfam" id="PF00768"/>
    </source>
</evidence>
<dbReference type="OrthoDB" id="3530815at2"/>
<keyword evidence="2" id="KW-0732">Signal</keyword>
<accession>A0A1A8ZR24</accession>
<dbReference type="GO" id="GO:0006508">
    <property type="term" value="P:proteolysis"/>
    <property type="evidence" value="ECO:0007669"/>
    <property type="project" value="InterPro"/>
</dbReference>
<dbReference type="SUPFAM" id="SSF56601">
    <property type="entry name" value="beta-lactamase/transpeptidase-like"/>
    <property type="match status" value="1"/>
</dbReference>
<evidence type="ECO:0000256" key="7">
    <source>
        <dbReference type="PIRSR" id="PIRSR618044-1"/>
    </source>
</evidence>
<feature type="region of interest" description="Disordered" evidence="10">
    <location>
        <begin position="1"/>
        <end position="21"/>
    </location>
</feature>